<feature type="domain" description="Beta-ketoacyl-[acyl-carrier-protein] synthase III C-terminal" evidence="3">
    <location>
        <begin position="255"/>
        <end position="341"/>
    </location>
</feature>
<evidence type="ECO:0000313" key="5">
    <source>
        <dbReference type="EMBL" id="QTA90000.1"/>
    </source>
</evidence>
<dbReference type="Gene3D" id="3.40.47.10">
    <property type="match status" value="1"/>
</dbReference>
<dbReference type="SUPFAM" id="SSF53901">
    <property type="entry name" value="Thiolase-like"/>
    <property type="match status" value="1"/>
</dbReference>
<dbReference type="RefSeq" id="WP_207678390.1">
    <property type="nucleotide sequence ID" value="NZ_CP061800.1"/>
</dbReference>
<reference evidence="5" key="1">
    <citation type="journal article" date="2021" name="Microb. Physiol.">
        <title>Proteogenomic Insights into the Physiology of Marine, Sulfate-Reducing, Filamentous Desulfonema limicola and Desulfonema magnum.</title>
        <authorList>
            <person name="Schnaars V."/>
            <person name="Wohlbrand L."/>
            <person name="Scheve S."/>
            <person name="Hinrichs C."/>
            <person name="Reinhardt R."/>
            <person name="Rabus R."/>
        </authorList>
    </citation>
    <scope>NUCLEOTIDE SEQUENCE</scope>
    <source>
        <strain evidence="5">4be13</strain>
    </source>
</reference>
<dbReference type="InterPro" id="IPR016039">
    <property type="entry name" value="Thiolase-like"/>
</dbReference>
<keyword evidence="1" id="KW-0808">Transferase</keyword>
<dbReference type="GO" id="GO:0004315">
    <property type="term" value="F:3-oxoacyl-[acyl-carrier-protein] synthase activity"/>
    <property type="evidence" value="ECO:0007669"/>
    <property type="project" value="InterPro"/>
</dbReference>
<dbReference type="Proteomes" id="UP000663722">
    <property type="component" value="Chromosome"/>
</dbReference>
<name>A0A975GQK5_9BACT</name>
<proteinExistence type="predicted"/>
<evidence type="ECO:0000313" key="6">
    <source>
        <dbReference type="Proteomes" id="UP000663722"/>
    </source>
</evidence>
<feature type="domain" description="Beta-ketoacyl-[acyl-carrier-protein] synthase III N-terminal" evidence="4">
    <location>
        <begin position="115"/>
        <end position="190"/>
    </location>
</feature>
<evidence type="ECO:0000259" key="4">
    <source>
        <dbReference type="Pfam" id="PF08545"/>
    </source>
</evidence>
<accession>A0A975GQK5</accession>
<keyword evidence="6" id="KW-1185">Reference proteome</keyword>
<protein>
    <submittedName>
        <fullName evidence="5">3-oxoacyl-[acyl-carrier-protein] synthase 3, FabH-like</fullName>
    </submittedName>
</protein>
<dbReference type="AlphaFoldDB" id="A0A975GQK5"/>
<dbReference type="Pfam" id="PF08541">
    <property type="entry name" value="ACP_syn_III_C"/>
    <property type="match status" value="1"/>
</dbReference>
<evidence type="ECO:0000256" key="2">
    <source>
        <dbReference type="ARBA" id="ARBA00023315"/>
    </source>
</evidence>
<dbReference type="InterPro" id="IPR013747">
    <property type="entry name" value="ACP_syn_III_C"/>
</dbReference>
<evidence type="ECO:0000256" key="1">
    <source>
        <dbReference type="ARBA" id="ARBA00022679"/>
    </source>
</evidence>
<dbReference type="KEGG" id="dmm:dnm_060600"/>
<dbReference type="EMBL" id="CP061800">
    <property type="protein sequence ID" value="QTA90000.1"/>
    <property type="molecule type" value="Genomic_DNA"/>
</dbReference>
<dbReference type="Pfam" id="PF08545">
    <property type="entry name" value="ACP_syn_III"/>
    <property type="match status" value="1"/>
</dbReference>
<sequence length="354" mass="39396">MDFKFFNKKISGILSVVPSHCVNFLDEMDSYGFSEGKCLKLQKVMGFNQRRIVEGDECASDLCLFGLEYLLDKKLLNKDDIDALIFITQTPDHFIPPTSAILHGKLGLGPDVLCFDINHGCAGYLYGLLQAFMLLGQPTISKVILLNGDTLSRCSCPKDRNIYPLIGDAGTISVVENTDEDNDIFLNLKMDGSRSDWLIVPAGAFRAPSTEETREVRILPDGNKRSDEDFYMNGAGVFTFSQTDVPDAIKSLFQFADMGMDEIDYFMFHQPNRFMLEKLARKLDVPVEKMPANVVENYGNSSSASVPVNICHNISHLLSEKTMKICMSGFGVGLSWGGLIMDMGPLKFCELVEK</sequence>
<organism evidence="5 6">
    <name type="scientific">Desulfonema magnum</name>
    <dbReference type="NCBI Taxonomy" id="45655"/>
    <lineage>
        <taxon>Bacteria</taxon>
        <taxon>Pseudomonadati</taxon>
        <taxon>Thermodesulfobacteriota</taxon>
        <taxon>Desulfobacteria</taxon>
        <taxon>Desulfobacterales</taxon>
        <taxon>Desulfococcaceae</taxon>
        <taxon>Desulfonema</taxon>
    </lineage>
</organism>
<dbReference type="PANTHER" id="PTHR34069">
    <property type="entry name" value="3-OXOACYL-[ACYL-CARRIER-PROTEIN] SYNTHASE 3"/>
    <property type="match status" value="1"/>
</dbReference>
<keyword evidence="2" id="KW-0012">Acyltransferase</keyword>
<dbReference type="CDD" id="cd00830">
    <property type="entry name" value="KAS_III"/>
    <property type="match status" value="1"/>
</dbReference>
<dbReference type="PANTHER" id="PTHR34069:SF2">
    <property type="entry name" value="BETA-KETOACYL-[ACYL-CARRIER-PROTEIN] SYNTHASE III"/>
    <property type="match status" value="1"/>
</dbReference>
<evidence type="ECO:0000259" key="3">
    <source>
        <dbReference type="Pfam" id="PF08541"/>
    </source>
</evidence>
<dbReference type="GO" id="GO:0044550">
    <property type="term" value="P:secondary metabolite biosynthetic process"/>
    <property type="evidence" value="ECO:0007669"/>
    <property type="project" value="TreeGrafter"/>
</dbReference>
<dbReference type="InterPro" id="IPR013751">
    <property type="entry name" value="ACP_syn_III_N"/>
</dbReference>
<gene>
    <name evidence="5" type="ORF">dnm_060600</name>
</gene>
<dbReference type="GO" id="GO:0006633">
    <property type="term" value="P:fatty acid biosynthetic process"/>
    <property type="evidence" value="ECO:0007669"/>
    <property type="project" value="InterPro"/>
</dbReference>